<dbReference type="Proteomes" id="UP001428341">
    <property type="component" value="Unassembled WGS sequence"/>
</dbReference>
<comment type="caution">
    <text evidence="1">The sequence shown here is derived from an EMBL/GenBank/DDBJ whole genome shotgun (WGS) entry which is preliminary data.</text>
</comment>
<proteinExistence type="predicted"/>
<evidence type="ECO:0000313" key="2">
    <source>
        <dbReference type="Proteomes" id="UP001428341"/>
    </source>
</evidence>
<organism evidence="1 2">
    <name type="scientific">Citrus x changshan-huyou</name>
    <dbReference type="NCBI Taxonomy" id="2935761"/>
    <lineage>
        <taxon>Eukaryota</taxon>
        <taxon>Viridiplantae</taxon>
        <taxon>Streptophyta</taxon>
        <taxon>Embryophyta</taxon>
        <taxon>Tracheophyta</taxon>
        <taxon>Spermatophyta</taxon>
        <taxon>Magnoliopsida</taxon>
        <taxon>eudicotyledons</taxon>
        <taxon>Gunneridae</taxon>
        <taxon>Pentapetalae</taxon>
        <taxon>rosids</taxon>
        <taxon>malvids</taxon>
        <taxon>Sapindales</taxon>
        <taxon>Rutaceae</taxon>
        <taxon>Aurantioideae</taxon>
        <taxon>Citrus</taxon>
    </lineage>
</organism>
<accession>A0AAP0MEV2</accession>
<sequence>MSVSFPTTEFVGAVWLGRPASEWRCSPVYEMSDGNSSPFDLISSKVNRRPEGIQII</sequence>
<dbReference type="AlphaFoldDB" id="A0AAP0MEV2"/>
<dbReference type="EMBL" id="JBCGBO010000005">
    <property type="protein sequence ID" value="KAK9200730.1"/>
    <property type="molecule type" value="Genomic_DNA"/>
</dbReference>
<gene>
    <name evidence="1" type="ORF">WN944_015928</name>
</gene>
<reference evidence="1 2" key="1">
    <citation type="submission" date="2024-05" db="EMBL/GenBank/DDBJ databases">
        <title>Haplotype-resolved chromosome-level genome assembly of Huyou (Citrus changshanensis).</title>
        <authorList>
            <person name="Miao C."/>
            <person name="Chen W."/>
            <person name="Wu Y."/>
            <person name="Wang L."/>
            <person name="Zhao S."/>
            <person name="Grierson D."/>
            <person name="Xu C."/>
            <person name="Chen K."/>
        </authorList>
    </citation>
    <scope>NUCLEOTIDE SEQUENCE [LARGE SCALE GENOMIC DNA]</scope>
    <source>
        <strain evidence="1">01-14</strain>
        <tissue evidence="1">Leaf</tissue>
    </source>
</reference>
<keyword evidence="2" id="KW-1185">Reference proteome</keyword>
<name>A0AAP0MEV2_9ROSI</name>
<evidence type="ECO:0000313" key="1">
    <source>
        <dbReference type="EMBL" id="KAK9200730.1"/>
    </source>
</evidence>
<protein>
    <submittedName>
        <fullName evidence="1">Uncharacterized protein</fullName>
    </submittedName>
</protein>